<dbReference type="GO" id="GO:0003723">
    <property type="term" value="F:RNA binding"/>
    <property type="evidence" value="ECO:0007669"/>
    <property type="project" value="UniProtKB-KW"/>
</dbReference>
<evidence type="ECO:0000256" key="8">
    <source>
        <dbReference type="ARBA" id="ARBA00023242"/>
    </source>
</evidence>
<organism evidence="10 11">
    <name type="scientific">Trichomonascus ciferrii</name>
    <dbReference type="NCBI Taxonomy" id="44093"/>
    <lineage>
        <taxon>Eukaryota</taxon>
        <taxon>Fungi</taxon>
        <taxon>Dikarya</taxon>
        <taxon>Ascomycota</taxon>
        <taxon>Saccharomycotina</taxon>
        <taxon>Dipodascomycetes</taxon>
        <taxon>Dipodascales</taxon>
        <taxon>Trichomonascaceae</taxon>
        <taxon>Trichomonascus</taxon>
        <taxon>Trichomonascus ciferrii complex</taxon>
    </lineage>
</organism>
<keyword evidence="8" id="KW-0539">Nucleus</keyword>
<comment type="caution">
    <text evidence="10">The sequence shown here is derived from an EMBL/GenBank/DDBJ whole genome shotgun (WGS) entry which is preliminary data.</text>
</comment>
<dbReference type="GO" id="GO:0005732">
    <property type="term" value="C:sno(s)RNA-containing ribonucleoprotein complex"/>
    <property type="evidence" value="ECO:0007669"/>
    <property type="project" value="InterPro"/>
</dbReference>
<keyword evidence="11" id="KW-1185">Reference proteome</keyword>
<dbReference type="InterPro" id="IPR007504">
    <property type="entry name" value="H/ACA_rnp_Gar1/Naf1"/>
</dbReference>
<feature type="compositionally biased region" description="Acidic residues" evidence="9">
    <location>
        <begin position="329"/>
        <end position="342"/>
    </location>
</feature>
<feature type="region of interest" description="Disordered" evidence="9">
    <location>
        <begin position="324"/>
        <end position="397"/>
    </location>
</feature>
<dbReference type="PANTHER" id="PTHR31633:SF1">
    <property type="entry name" value="H_ACA RIBONUCLEOPROTEIN COMPLEX NON-CORE SUBUNIT NAF1"/>
    <property type="match status" value="1"/>
</dbReference>
<proteinExistence type="inferred from homology"/>
<feature type="region of interest" description="Disordered" evidence="9">
    <location>
        <begin position="433"/>
        <end position="457"/>
    </location>
</feature>
<dbReference type="GO" id="GO:0000493">
    <property type="term" value="P:box H/ACA snoRNP assembly"/>
    <property type="evidence" value="ECO:0007669"/>
    <property type="project" value="InterPro"/>
</dbReference>
<feature type="region of interest" description="Disordered" evidence="9">
    <location>
        <begin position="29"/>
        <end position="213"/>
    </location>
</feature>
<evidence type="ECO:0000256" key="4">
    <source>
        <dbReference type="ARBA" id="ARBA00022517"/>
    </source>
</evidence>
<keyword evidence="6" id="KW-0597">Phosphoprotein</keyword>
<evidence type="ECO:0000256" key="3">
    <source>
        <dbReference type="ARBA" id="ARBA00021438"/>
    </source>
</evidence>
<evidence type="ECO:0000256" key="7">
    <source>
        <dbReference type="ARBA" id="ARBA00022884"/>
    </source>
</evidence>
<comment type="subcellular location">
    <subcellularLocation>
        <location evidence="1">Nucleus</location>
    </subcellularLocation>
</comment>
<feature type="compositionally biased region" description="Basic residues" evidence="9">
    <location>
        <begin position="346"/>
        <end position="358"/>
    </location>
</feature>
<dbReference type="OrthoDB" id="21550at2759"/>
<evidence type="ECO:0000313" key="10">
    <source>
        <dbReference type="EMBL" id="KAA8912947.1"/>
    </source>
</evidence>
<dbReference type="InterPro" id="IPR038664">
    <property type="entry name" value="Gar1/Naf1_Cbf5-bd_sf"/>
</dbReference>
<protein>
    <recommendedName>
        <fullName evidence="3">H/ACA ribonucleoprotein complex non-core subunit NAF1</fullName>
    </recommendedName>
</protein>
<evidence type="ECO:0000256" key="1">
    <source>
        <dbReference type="ARBA" id="ARBA00004123"/>
    </source>
</evidence>
<feature type="compositionally biased region" description="Polar residues" evidence="9">
    <location>
        <begin position="73"/>
        <end position="86"/>
    </location>
</feature>
<keyword evidence="4" id="KW-0690">Ribosome biogenesis</keyword>
<evidence type="ECO:0000256" key="6">
    <source>
        <dbReference type="ARBA" id="ARBA00022553"/>
    </source>
</evidence>
<gene>
    <name evidence="10" type="ORF">TRICI_003329</name>
</gene>
<dbReference type="Pfam" id="PF04410">
    <property type="entry name" value="Gar1"/>
    <property type="match status" value="1"/>
</dbReference>
<evidence type="ECO:0000256" key="9">
    <source>
        <dbReference type="SAM" id="MobiDB-lite"/>
    </source>
</evidence>
<feature type="compositionally biased region" description="Basic and acidic residues" evidence="9">
    <location>
        <begin position="30"/>
        <end position="43"/>
    </location>
</feature>
<feature type="compositionally biased region" description="Polar residues" evidence="9">
    <location>
        <begin position="114"/>
        <end position="132"/>
    </location>
</feature>
<reference evidence="10" key="1">
    <citation type="journal article" date="2019" name="G3 (Bethesda)">
        <title>Genome Assemblies of Two Rare Opportunistic Yeast Pathogens: Diutina rugosa (syn. Candida rugosa) and Trichomonascus ciferrii (syn. Candida ciferrii).</title>
        <authorList>
            <person name="Mixao V."/>
            <person name="Saus E."/>
            <person name="Hansen A.P."/>
            <person name="Lass-Florl C."/>
            <person name="Gabaldon T."/>
        </authorList>
    </citation>
    <scope>NUCLEOTIDE SEQUENCE</scope>
    <source>
        <strain evidence="10">CBS 4856</strain>
    </source>
</reference>
<dbReference type="PANTHER" id="PTHR31633">
    <property type="entry name" value="H/ACA RIBONUCLEOPROTEIN COMPLEX NON-CORE SUBUNIT NAF1"/>
    <property type="match status" value="1"/>
</dbReference>
<evidence type="ECO:0000256" key="2">
    <source>
        <dbReference type="ARBA" id="ARBA00009801"/>
    </source>
</evidence>
<dbReference type="AlphaFoldDB" id="A0A642V3F7"/>
<feature type="compositionally biased region" description="Low complexity" evidence="9">
    <location>
        <begin position="433"/>
        <end position="445"/>
    </location>
</feature>
<dbReference type="VEuPathDB" id="FungiDB:TRICI_003329"/>
<dbReference type="GO" id="GO:0006364">
    <property type="term" value="P:rRNA processing"/>
    <property type="evidence" value="ECO:0007669"/>
    <property type="project" value="UniProtKB-KW"/>
</dbReference>
<accession>A0A642V3F7</accession>
<keyword evidence="5" id="KW-0698">rRNA processing</keyword>
<dbReference type="InterPro" id="IPR040309">
    <property type="entry name" value="Naf1"/>
</dbReference>
<dbReference type="EMBL" id="SWFS01000245">
    <property type="protein sequence ID" value="KAA8912947.1"/>
    <property type="molecule type" value="Genomic_DNA"/>
</dbReference>
<dbReference type="InterPro" id="IPR009000">
    <property type="entry name" value="Transl_B-barrel_sf"/>
</dbReference>
<name>A0A642V3F7_9ASCO</name>
<evidence type="ECO:0000256" key="5">
    <source>
        <dbReference type="ARBA" id="ARBA00022552"/>
    </source>
</evidence>
<evidence type="ECO:0000313" key="11">
    <source>
        <dbReference type="Proteomes" id="UP000761534"/>
    </source>
</evidence>
<dbReference type="GO" id="GO:0005634">
    <property type="term" value="C:nucleus"/>
    <property type="evidence" value="ECO:0007669"/>
    <property type="project" value="UniProtKB-SubCell"/>
</dbReference>
<feature type="compositionally biased region" description="Low complexity" evidence="9">
    <location>
        <begin position="142"/>
        <end position="165"/>
    </location>
</feature>
<dbReference type="Gene3D" id="2.40.10.230">
    <property type="entry name" value="Probable tRNA pseudouridine synthase domain"/>
    <property type="match status" value="1"/>
</dbReference>
<sequence>MADKGSSHDDNNGGIPGLSLLNVDAVEAVGKQETENQEQEQKAECLLGATHPKQESSSGNGASDFERAKENAGANTEVLQNRSNPLLDSVDRALANQNVEFSSDEEDDNSDTSKANGSAETNSSPEQDSGSASEAVGAVNNSTESHSESSSSSSDSSDQDSSSSSDESDHEGHERPITGVDDDEEEDNTGGGPLTTKNEILDDPPPPLPENLNINSDTPIEYVGNLIQVAEKTAIVKAAVSGEFRILQDTSSVLCFEDRTVLGVLYETFGQVQSPHYAVKFDSVETAQQFVERKGQKVYYVVPASNFIFTEQVRAIKGSDASNLHDEEIPVEEQEFSDDEKEMEAKRKKKPKNRKKKQSSNGPPSKRVANMQFRPDFDDPNYNPLQRPAQSMRPPPYYQYPQQPMPYGQPMHFQNMMPMMNYNPMYYGMTPPQFYPSQNNQNSNQGLSYDEDDEYHP</sequence>
<dbReference type="Proteomes" id="UP000761534">
    <property type="component" value="Unassembled WGS sequence"/>
</dbReference>
<dbReference type="SUPFAM" id="SSF50447">
    <property type="entry name" value="Translation proteins"/>
    <property type="match status" value="1"/>
</dbReference>
<comment type="similarity">
    <text evidence="2">Belongs to the NAF1 family.</text>
</comment>
<dbReference type="GO" id="GO:0001522">
    <property type="term" value="P:pseudouridine synthesis"/>
    <property type="evidence" value="ECO:0007669"/>
    <property type="project" value="InterPro"/>
</dbReference>
<keyword evidence="7" id="KW-0694">RNA-binding</keyword>